<keyword evidence="3" id="KW-1003">Cell membrane</keyword>
<reference evidence="10" key="1">
    <citation type="submission" date="2018-05" db="EMBL/GenBank/DDBJ databases">
        <authorList>
            <person name="Lanie J.A."/>
            <person name="Ng W.-L."/>
            <person name="Kazmierczak K.M."/>
            <person name="Andrzejewski T.M."/>
            <person name="Davidsen T.M."/>
            <person name="Wayne K.J."/>
            <person name="Tettelin H."/>
            <person name="Glass J.I."/>
            <person name="Rusch D."/>
            <person name="Podicherti R."/>
            <person name="Tsui H.-C.T."/>
            <person name="Winkler M.E."/>
        </authorList>
    </citation>
    <scope>NUCLEOTIDE SEQUENCE</scope>
</reference>
<keyword evidence="6 8" id="KW-1133">Transmembrane helix</keyword>
<dbReference type="GO" id="GO:0055085">
    <property type="term" value="P:transmembrane transport"/>
    <property type="evidence" value="ECO:0007669"/>
    <property type="project" value="InterPro"/>
</dbReference>
<feature type="transmembrane region" description="Helical" evidence="8">
    <location>
        <begin position="491"/>
        <end position="515"/>
    </location>
</feature>
<name>A0A381Y7K4_9ZZZZ</name>
<dbReference type="Gene3D" id="1.10.3720.10">
    <property type="entry name" value="MetI-like"/>
    <property type="match status" value="2"/>
</dbReference>
<keyword evidence="2" id="KW-0813">Transport</keyword>
<evidence type="ECO:0000256" key="2">
    <source>
        <dbReference type="ARBA" id="ARBA00022448"/>
    </source>
</evidence>
<feature type="transmembrane region" description="Helical" evidence="8">
    <location>
        <begin position="130"/>
        <end position="152"/>
    </location>
</feature>
<dbReference type="AlphaFoldDB" id="A0A381Y7K4"/>
<dbReference type="InterPro" id="IPR000515">
    <property type="entry name" value="MetI-like"/>
</dbReference>
<evidence type="ECO:0000256" key="8">
    <source>
        <dbReference type="SAM" id="Phobius"/>
    </source>
</evidence>
<feature type="transmembrane region" description="Helical" evidence="8">
    <location>
        <begin position="435"/>
        <end position="460"/>
    </location>
</feature>
<dbReference type="CDD" id="cd06261">
    <property type="entry name" value="TM_PBP2"/>
    <property type="match status" value="2"/>
</dbReference>
<dbReference type="PROSITE" id="PS50928">
    <property type="entry name" value="ABC_TM1"/>
    <property type="match status" value="2"/>
</dbReference>
<dbReference type="InterPro" id="IPR035906">
    <property type="entry name" value="MetI-like_sf"/>
</dbReference>
<comment type="subcellular location">
    <subcellularLocation>
        <location evidence="1">Cell inner membrane</location>
        <topology evidence="1">Multi-pass membrane protein</topology>
    </subcellularLocation>
</comment>
<feature type="transmembrane region" description="Helical" evidence="8">
    <location>
        <begin position="327"/>
        <end position="351"/>
    </location>
</feature>
<proteinExistence type="predicted"/>
<feature type="transmembrane region" description="Helical" evidence="8">
    <location>
        <begin position="85"/>
        <end position="110"/>
    </location>
</feature>
<feature type="transmembrane region" description="Helical" evidence="8">
    <location>
        <begin position="231"/>
        <end position="254"/>
    </location>
</feature>
<feature type="domain" description="ABC transmembrane type-1" evidence="9">
    <location>
        <begin position="323"/>
        <end position="513"/>
    </location>
</feature>
<evidence type="ECO:0000256" key="7">
    <source>
        <dbReference type="ARBA" id="ARBA00023136"/>
    </source>
</evidence>
<dbReference type="GO" id="GO:0005886">
    <property type="term" value="C:plasma membrane"/>
    <property type="evidence" value="ECO:0007669"/>
    <property type="project" value="UniProtKB-SubCell"/>
</dbReference>
<evidence type="ECO:0000256" key="3">
    <source>
        <dbReference type="ARBA" id="ARBA00022475"/>
    </source>
</evidence>
<evidence type="ECO:0000256" key="4">
    <source>
        <dbReference type="ARBA" id="ARBA00022519"/>
    </source>
</evidence>
<keyword evidence="5 8" id="KW-0812">Transmembrane</keyword>
<organism evidence="10">
    <name type="scientific">marine metagenome</name>
    <dbReference type="NCBI Taxonomy" id="408172"/>
    <lineage>
        <taxon>unclassified sequences</taxon>
        <taxon>metagenomes</taxon>
        <taxon>ecological metagenomes</taxon>
    </lineage>
</organism>
<feature type="transmembrane region" description="Helical" evidence="8">
    <location>
        <begin position="363"/>
        <end position="387"/>
    </location>
</feature>
<evidence type="ECO:0000259" key="9">
    <source>
        <dbReference type="PROSITE" id="PS50928"/>
    </source>
</evidence>
<evidence type="ECO:0000256" key="5">
    <source>
        <dbReference type="ARBA" id="ARBA00022692"/>
    </source>
</evidence>
<dbReference type="Pfam" id="PF00528">
    <property type="entry name" value="BPD_transp_1"/>
    <property type="match status" value="2"/>
</dbReference>
<protein>
    <recommendedName>
        <fullName evidence="9">ABC transmembrane type-1 domain-containing protein</fullName>
    </recommendedName>
</protein>
<feature type="domain" description="ABC transmembrane type-1" evidence="9">
    <location>
        <begin position="50"/>
        <end position="249"/>
    </location>
</feature>
<evidence type="ECO:0000256" key="6">
    <source>
        <dbReference type="ARBA" id="ARBA00022989"/>
    </source>
</evidence>
<feature type="transmembrane region" description="Helical" evidence="8">
    <location>
        <begin position="49"/>
        <end position="73"/>
    </location>
</feature>
<dbReference type="PANTHER" id="PTHR43357:SF3">
    <property type="entry name" value="FE(3+)-TRANSPORT SYSTEM PERMEASE PROTEIN FBPB 2"/>
    <property type="match status" value="1"/>
</dbReference>
<sequence length="535" mass="57289">MQRPPALLLTSAVVVALASLLPVAYLIVRSAGAGSNLLDIVLEAHVLPVFGRTLLLITIVTSLSVLVAVPIAWLTVKTDIPLRRVLSVASVLPLVIPSFVMATTVIEMYSPKGILQEWLSVFGVSRLSDIYGLPGATLVLVLMTYPYALLMIRGTLLRMDPSLEEAARAMGYGAVRTFIAVTLPLIRPAIAAGSLLIALYTLSDFGGVALLRYQTFTSTIMIQYESSIDRTVAAVLSLVLVAFAVLLLLGEGFIRGSGAYHRSTVGAVRVSRRIDLGRWRWAGFFVVAIPVLVGLIIPVGVLCYWLVRGLFNDQELLPLLIPARNSLYVSLVAALVTVIAALPVTILVVRFKSKLSRLIDRSTYIGFGLPGVVVALSLVFFAINVALPLYQSIWLLVFAYGVLFLPTSVGALRSSLLQVNPRIEEAAQGLGKSQLGVFFSVTVPLVMPGAFAGGAMVFLLTMKELPATLILSPIGYRTLSTSIWSAASEAFFAKTAAAGLLLILVAGIPTAYLTLRGYGSDSENINQTLTVDEAQ</sequence>
<dbReference type="SUPFAM" id="SSF161098">
    <property type="entry name" value="MetI-like"/>
    <property type="match status" value="2"/>
</dbReference>
<gene>
    <name evidence="10" type="ORF">METZ01_LOCUS125903</name>
</gene>
<keyword evidence="4" id="KW-0997">Cell inner membrane</keyword>
<dbReference type="PANTHER" id="PTHR43357">
    <property type="entry name" value="INNER MEMBRANE ABC TRANSPORTER PERMEASE PROTEIN YDCV"/>
    <property type="match status" value="1"/>
</dbReference>
<feature type="transmembrane region" description="Helical" evidence="8">
    <location>
        <begin position="173"/>
        <end position="202"/>
    </location>
</feature>
<dbReference type="EMBL" id="UINC01017581">
    <property type="protein sequence ID" value="SVA73049.1"/>
    <property type="molecule type" value="Genomic_DNA"/>
</dbReference>
<keyword evidence="7 8" id="KW-0472">Membrane</keyword>
<feature type="transmembrane region" description="Helical" evidence="8">
    <location>
        <begin position="393"/>
        <end position="414"/>
    </location>
</feature>
<accession>A0A381Y7K4</accession>
<evidence type="ECO:0000256" key="1">
    <source>
        <dbReference type="ARBA" id="ARBA00004429"/>
    </source>
</evidence>
<evidence type="ECO:0000313" key="10">
    <source>
        <dbReference type="EMBL" id="SVA73049.1"/>
    </source>
</evidence>
<feature type="transmembrane region" description="Helical" evidence="8">
    <location>
        <begin position="281"/>
        <end position="307"/>
    </location>
</feature>